<dbReference type="PANTHER" id="PTHR43205">
    <property type="entry name" value="PROSTAGLANDIN REDUCTASE"/>
    <property type="match status" value="1"/>
</dbReference>
<gene>
    <name evidence="3" type="ORF">ID160_14115</name>
</gene>
<dbReference type="CDD" id="cd05288">
    <property type="entry name" value="PGDH"/>
    <property type="match status" value="1"/>
</dbReference>
<dbReference type="InterPro" id="IPR013149">
    <property type="entry name" value="ADH-like_C"/>
</dbReference>
<evidence type="ECO:0000259" key="2">
    <source>
        <dbReference type="SMART" id="SM00829"/>
    </source>
</evidence>
<dbReference type="AlphaFoldDB" id="A0A8I0G1Z7"/>
<sequence>MSSANWRTQAATIDGIMPKAEEHIMGQQTNRNRRWVLASRPHGAPVPENFRLEDDEVATPGEGQVLLRTIFLSLDPYMRGRMSDESSYSPPVEIGGVMVGGTVSRVVSSNHPDYQPGEWVLSYSGWQDYDISDGNGLVKLGDNPEHPSWALGVMGMPGFTAYMGLLDIGQPKAGETLVVAAATGPVGATVGQIGKLKGCRVIGVAGGAEKCRHATEVLGFDVCLDHHAQDFAQQLAKACPQGIDIYYENVGGKVFDAVLPLLNTSARIPLCGLVSGYNATSLPGGPDRLPLLMATLLKKRIRMQGFIIGQDYGHRIQEFQREMGRWVKEGKIHYREQITDGLENAPQTFIGLLTGKNFGKVVIRLADDA</sequence>
<evidence type="ECO:0000256" key="1">
    <source>
        <dbReference type="ARBA" id="ARBA00023002"/>
    </source>
</evidence>
<dbReference type="SUPFAM" id="SSF51735">
    <property type="entry name" value="NAD(P)-binding Rossmann-fold domains"/>
    <property type="match status" value="1"/>
</dbReference>
<dbReference type="InterPro" id="IPR045010">
    <property type="entry name" value="MDR_fam"/>
</dbReference>
<dbReference type="Pfam" id="PF00107">
    <property type="entry name" value="ADH_zinc_N"/>
    <property type="match status" value="1"/>
</dbReference>
<dbReference type="Gene3D" id="3.90.180.10">
    <property type="entry name" value="Medium-chain alcohol dehydrogenases, catalytic domain"/>
    <property type="match status" value="1"/>
</dbReference>
<evidence type="ECO:0000313" key="4">
    <source>
        <dbReference type="Proteomes" id="UP000605024"/>
    </source>
</evidence>
<dbReference type="InterPro" id="IPR011032">
    <property type="entry name" value="GroES-like_sf"/>
</dbReference>
<proteinExistence type="predicted"/>
<evidence type="ECO:0000313" key="3">
    <source>
        <dbReference type="EMBL" id="MBD3123810.1"/>
    </source>
</evidence>
<dbReference type="PANTHER" id="PTHR43205:SF7">
    <property type="entry name" value="PROSTAGLANDIN REDUCTASE 1"/>
    <property type="match status" value="1"/>
</dbReference>
<keyword evidence="1" id="KW-0560">Oxidoreductase</keyword>
<dbReference type="SMART" id="SM00829">
    <property type="entry name" value="PKS_ER"/>
    <property type="match status" value="1"/>
</dbReference>
<protein>
    <submittedName>
        <fullName evidence="3">NADP-dependent oxidoreductase</fullName>
    </submittedName>
</protein>
<comment type="caution">
    <text evidence="3">The sequence shown here is derived from an EMBL/GenBank/DDBJ whole genome shotgun (WGS) entry which is preliminary data.</text>
</comment>
<dbReference type="EMBL" id="JACXSK010000007">
    <property type="protein sequence ID" value="MBD3123810.1"/>
    <property type="molecule type" value="Genomic_DNA"/>
</dbReference>
<dbReference type="GO" id="GO:0016628">
    <property type="term" value="F:oxidoreductase activity, acting on the CH-CH group of donors, NAD or NADP as acceptor"/>
    <property type="evidence" value="ECO:0007669"/>
    <property type="project" value="InterPro"/>
</dbReference>
<organism evidence="3 4">
    <name type="scientific">Citrobacter braakii</name>
    <dbReference type="NCBI Taxonomy" id="57706"/>
    <lineage>
        <taxon>Bacteria</taxon>
        <taxon>Pseudomonadati</taxon>
        <taxon>Pseudomonadota</taxon>
        <taxon>Gammaproteobacteria</taxon>
        <taxon>Enterobacterales</taxon>
        <taxon>Enterobacteriaceae</taxon>
        <taxon>Citrobacter</taxon>
        <taxon>Citrobacter freundii complex</taxon>
    </lineage>
</organism>
<dbReference type="Pfam" id="PF16884">
    <property type="entry name" value="ADH_N_2"/>
    <property type="match status" value="1"/>
</dbReference>
<name>A0A8I0G1Z7_CITBR</name>
<dbReference type="InterPro" id="IPR020843">
    <property type="entry name" value="ER"/>
</dbReference>
<dbReference type="SUPFAM" id="SSF50129">
    <property type="entry name" value="GroES-like"/>
    <property type="match status" value="2"/>
</dbReference>
<dbReference type="Proteomes" id="UP000605024">
    <property type="component" value="Unassembled WGS sequence"/>
</dbReference>
<dbReference type="Gene3D" id="3.40.50.720">
    <property type="entry name" value="NAD(P)-binding Rossmann-like Domain"/>
    <property type="match status" value="1"/>
</dbReference>
<dbReference type="FunFam" id="3.40.50.720:FF:000121">
    <property type="entry name" value="Prostaglandin reductase 2"/>
    <property type="match status" value="1"/>
</dbReference>
<accession>A0A8I0G1Z7</accession>
<feature type="domain" description="Enoyl reductase (ER)" evidence="2">
    <location>
        <begin position="45"/>
        <end position="363"/>
    </location>
</feature>
<reference evidence="3" key="1">
    <citation type="submission" date="2020-09" db="EMBL/GenBank/DDBJ databases">
        <title>Characterization of IncC plasmids in Enterobacterales of food-producing animals originating from China.</title>
        <authorList>
            <person name="Zhang Y."/>
            <person name="Lei C.-W."/>
        </authorList>
    </citation>
    <scope>NUCLEOTIDE SEQUENCE</scope>
    <source>
        <strain evidence="3">CC1</strain>
    </source>
</reference>
<dbReference type="InterPro" id="IPR041694">
    <property type="entry name" value="ADH_N_2"/>
</dbReference>
<dbReference type="InterPro" id="IPR036291">
    <property type="entry name" value="NAD(P)-bd_dom_sf"/>
</dbReference>